<dbReference type="EMBL" id="FUZP01000003">
    <property type="protein sequence ID" value="SKC68255.1"/>
    <property type="molecule type" value="Genomic_DNA"/>
</dbReference>
<feature type="region of interest" description="Disordered" evidence="5">
    <location>
        <begin position="301"/>
        <end position="338"/>
    </location>
</feature>
<dbReference type="InterPro" id="IPR027417">
    <property type="entry name" value="P-loop_NTPase"/>
</dbReference>
<name>A0A1T5KXQ8_9MICO</name>
<evidence type="ECO:0000256" key="2">
    <source>
        <dbReference type="ARBA" id="ARBA00022448"/>
    </source>
</evidence>
<reference evidence="7 8" key="1">
    <citation type="submission" date="2017-02" db="EMBL/GenBank/DDBJ databases">
        <authorList>
            <person name="Peterson S.W."/>
        </authorList>
    </citation>
    <scope>NUCLEOTIDE SEQUENCE [LARGE SCALE GENOMIC DNA]</scope>
    <source>
        <strain evidence="7 8">VKM Ac-2059</strain>
    </source>
</reference>
<comment type="similarity">
    <text evidence="1">Belongs to the ABC transporter superfamily.</text>
</comment>
<evidence type="ECO:0000256" key="1">
    <source>
        <dbReference type="ARBA" id="ARBA00005417"/>
    </source>
</evidence>
<dbReference type="PANTHER" id="PTHR43335:SF4">
    <property type="entry name" value="ABC TRANSPORTER, ATP-BINDING PROTEIN"/>
    <property type="match status" value="1"/>
</dbReference>
<evidence type="ECO:0000259" key="6">
    <source>
        <dbReference type="PROSITE" id="PS50893"/>
    </source>
</evidence>
<feature type="domain" description="ABC transporter" evidence="6">
    <location>
        <begin position="2"/>
        <end position="227"/>
    </location>
</feature>
<dbReference type="SMART" id="SM00382">
    <property type="entry name" value="AAA"/>
    <property type="match status" value="1"/>
</dbReference>
<dbReference type="GO" id="GO:0016887">
    <property type="term" value="F:ATP hydrolysis activity"/>
    <property type="evidence" value="ECO:0007669"/>
    <property type="project" value="InterPro"/>
</dbReference>
<keyword evidence="4 7" id="KW-0067">ATP-binding</keyword>
<dbReference type="AlphaFoldDB" id="A0A1T5KXQ8"/>
<dbReference type="Proteomes" id="UP000190857">
    <property type="component" value="Unassembled WGS sequence"/>
</dbReference>
<evidence type="ECO:0000313" key="8">
    <source>
        <dbReference type="Proteomes" id="UP000190857"/>
    </source>
</evidence>
<dbReference type="OrthoDB" id="9804819at2"/>
<dbReference type="CDD" id="cd03268">
    <property type="entry name" value="ABC_BcrA_bacitracin_resist"/>
    <property type="match status" value="1"/>
</dbReference>
<dbReference type="Pfam" id="PF00005">
    <property type="entry name" value="ABC_tran"/>
    <property type="match status" value="1"/>
</dbReference>
<evidence type="ECO:0000313" key="7">
    <source>
        <dbReference type="EMBL" id="SKC68255.1"/>
    </source>
</evidence>
<protein>
    <submittedName>
        <fullName evidence="7">ABC-2 type transport system ATP-binding protein</fullName>
    </submittedName>
</protein>
<evidence type="ECO:0000256" key="5">
    <source>
        <dbReference type="SAM" id="MobiDB-lite"/>
    </source>
</evidence>
<dbReference type="InterPro" id="IPR003593">
    <property type="entry name" value="AAA+_ATPase"/>
</dbReference>
<dbReference type="SUPFAM" id="SSF52540">
    <property type="entry name" value="P-loop containing nucleoside triphosphate hydrolases"/>
    <property type="match status" value="1"/>
</dbReference>
<organism evidence="7 8">
    <name type="scientific">Okibacterium fritillariae</name>
    <dbReference type="NCBI Taxonomy" id="123320"/>
    <lineage>
        <taxon>Bacteria</taxon>
        <taxon>Bacillati</taxon>
        <taxon>Actinomycetota</taxon>
        <taxon>Actinomycetes</taxon>
        <taxon>Micrococcales</taxon>
        <taxon>Microbacteriaceae</taxon>
        <taxon>Okibacterium</taxon>
    </lineage>
</organism>
<sequence>MIEARSLTKQYGDKTAVNDVSFTVQSGKVTGFLGPNGAGKSTTMRMIVGLDRPTSGSVTVDGKPYADYPAPLHEVGVLLDAKAVHTGRSAYNHLRAMAATHGIPTSRVNEVIEMTGLTGVAKKRVGGFSLGMGQRLGIAAALLGDPRVLILDEPVNGLDPEGVLWVRQLVRYLAAEGRTVLLSSHLMSEMAQTADHLIVLGRGRVIADAPIADILAGDQTAAVQVKSPRIDELAAALVALGRPNVALAPVSPGTASVTGLTAEIIGETAAANGIALHELTPTSASLEDVFMRLTQDEVEYRTGVGEQDSAPAGAHAAAPSTSASASAASASDAQEATR</sequence>
<feature type="compositionally biased region" description="Low complexity" evidence="5">
    <location>
        <begin position="309"/>
        <end position="338"/>
    </location>
</feature>
<keyword evidence="2" id="KW-0813">Transport</keyword>
<dbReference type="PROSITE" id="PS50893">
    <property type="entry name" value="ABC_TRANSPORTER_2"/>
    <property type="match status" value="1"/>
</dbReference>
<keyword evidence="8" id="KW-1185">Reference proteome</keyword>
<evidence type="ECO:0000256" key="4">
    <source>
        <dbReference type="ARBA" id="ARBA00022840"/>
    </source>
</evidence>
<accession>A0A1T5KXQ8</accession>
<evidence type="ECO:0000256" key="3">
    <source>
        <dbReference type="ARBA" id="ARBA00022741"/>
    </source>
</evidence>
<dbReference type="STRING" id="123320.SAMN06309945_2611"/>
<dbReference type="GO" id="GO:0005524">
    <property type="term" value="F:ATP binding"/>
    <property type="evidence" value="ECO:0007669"/>
    <property type="project" value="UniProtKB-KW"/>
</dbReference>
<dbReference type="RefSeq" id="WP_079728641.1">
    <property type="nucleotide sequence ID" value="NZ_FUZP01000003.1"/>
</dbReference>
<dbReference type="InterPro" id="IPR003439">
    <property type="entry name" value="ABC_transporter-like_ATP-bd"/>
</dbReference>
<dbReference type="PANTHER" id="PTHR43335">
    <property type="entry name" value="ABC TRANSPORTER, ATP-BINDING PROTEIN"/>
    <property type="match status" value="1"/>
</dbReference>
<gene>
    <name evidence="7" type="ORF">SAMN06309945_2611</name>
</gene>
<dbReference type="Gene3D" id="3.40.50.300">
    <property type="entry name" value="P-loop containing nucleotide triphosphate hydrolases"/>
    <property type="match status" value="1"/>
</dbReference>
<proteinExistence type="inferred from homology"/>
<keyword evidence="3" id="KW-0547">Nucleotide-binding</keyword>